<dbReference type="InterPro" id="IPR046230">
    <property type="entry name" value="DUF6263"/>
</dbReference>
<comment type="caution">
    <text evidence="1">The sequence shown here is derived from an EMBL/GenBank/DDBJ whole genome shotgun (WGS) entry which is preliminary data.</text>
</comment>
<evidence type="ECO:0000313" key="1">
    <source>
        <dbReference type="EMBL" id="KEO74798.1"/>
    </source>
</evidence>
<proteinExistence type="predicted"/>
<organism evidence="1 2">
    <name type="scientific">Anditalea andensis</name>
    <dbReference type="NCBI Taxonomy" id="1048983"/>
    <lineage>
        <taxon>Bacteria</taxon>
        <taxon>Pseudomonadati</taxon>
        <taxon>Bacteroidota</taxon>
        <taxon>Cytophagia</taxon>
        <taxon>Cytophagales</taxon>
        <taxon>Cytophagaceae</taxon>
        <taxon>Anditalea</taxon>
    </lineage>
</organism>
<gene>
    <name evidence="1" type="ORF">EL17_03730</name>
</gene>
<sequence>MKHKIIIFLTSLIGIVGINSSLLGQEVLLEYKLKKDQLFTLSVRTQQVIEQDLGGFTQTVQNLIDSEIYFKVIEVKNDSTKLEVAYKSLYFSMDGPMGEGMVMSSEGDKKDPINMIVRAMVNNPFYVSLSKSGKIYSVEGMETVMSKINETLDLIDDDIKESIQASINNQFGEESFKSSFMTGFILYPDHPVTVGDTWSSATMDYSTVPLNMSTTWKLNNVRKQTASLEGTATLQSQEITNKKAGEKVAKNAKQTGGKASSEKANVEMAGTNVIKAIVNLSTGWLQESTQTSEVAGIMVLPPDKYFSESVEIPLKIKTVTRTFLK</sequence>
<dbReference type="EMBL" id="JMIH01000014">
    <property type="protein sequence ID" value="KEO74798.1"/>
    <property type="molecule type" value="Genomic_DNA"/>
</dbReference>
<dbReference type="RefSeq" id="WP_035071041.1">
    <property type="nucleotide sequence ID" value="NZ_JMIH01000014.1"/>
</dbReference>
<dbReference type="OrthoDB" id="3034330at2"/>
<dbReference type="AlphaFoldDB" id="A0A074L4K7"/>
<dbReference type="STRING" id="1048983.EL17_03730"/>
<accession>A0A074L4K7</accession>
<dbReference type="eggNOG" id="ENOG50330VQ">
    <property type="taxonomic scope" value="Bacteria"/>
</dbReference>
<name>A0A074L4K7_9BACT</name>
<keyword evidence="2" id="KW-1185">Reference proteome</keyword>
<dbReference type="Proteomes" id="UP000027821">
    <property type="component" value="Unassembled WGS sequence"/>
</dbReference>
<evidence type="ECO:0000313" key="2">
    <source>
        <dbReference type="Proteomes" id="UP000027821"/>
    </source>
</evidence>
<dbReference type="Pfam" id="PF19777">
    <property type="entry name" value="DUF6263"/>
    <property type="match status" value="1"/>
</dbReference>
<reference evidence="1 2" key="1">
    <citation type="submission" date="2014-04" db="EMBL/GenBank/DDBJ databases">
        <title>Characterization and application of a salt tolerant electro-active bacterium.</title>
        <authorList>
            <person name="Yang L."/>
            <person name="Wei S."/>
            <person name="Tay Q.X.M."/>
        </authorList>
    </citation>
    <scope>NUCLEOTIDE SEQUENCE [LARGE SCALE GENOMIC DNA]</scope>
    <source>
        <strain evidence="1 2">LY1</strain>
    </source>
</reference>
<protein>
    <submittedName>
        <fullName evidence="1">Uncharacterized protein</fullName>
    </submittedName>
</protein>